<organism evidence="23 24">
    <name type="scientific">Phaedon cochleariae</name>
    <name type="common">Mustard beetle</name>
    <dbReference type="NCBI Taxonomy" id="80249"/>
    <lineage>
        <taxon>Eukaryota</taxon>
        <taxon>Metazoa</taxon>
        <taxon>Ecdysozoa</taxon>
        <taxon>Arthropoda</taxon>
        <taxon>Hexapoda</taxon>
        <taxon>Insecta</taxon>
        <taxon>Pterygota</taxon>
        <taxon>Neoptera</taxon>
        <taxon>Endopterygota</taxon>
        <taxon>Coleoptera</taxon>
        <taxon>Polyphaga</taxon>
        <taxon>Cucujiformia</taxon>
        <taxon>Chrysomeloidea</taxon>
        <taxon>Chrysomelidae</taxon>
        <taxon>Chrysomelinae</taxon>
        <taxon>Chrysomelini</taxon>
        <taxon>Phaedon</taxon>
    </lineage>
</organism>
<dbReference type="GO" id="GO:0006508">
    <property type="term" value="P:proteolysis"/>
    <property type="evidence" value="ECO:0007669"/>
    <property type="project" value="UniProtKB-KW"/>
</dbReference>
<evidence type="ECO:0000256" key="12">
    <source>
        <dbReference type="ARBA" id="ARBA00023136"/>
    </source>
</evidence>
<evidence type="ECO:0000256" key="15">
    <source>
        <dbReference type="PIRSR" id="PIRSR634016-1"/>
    </source>
</evidence>
<name>A0A9N9SDG6_PHACE</name>
<dbReference type="Pfam" id="PF17900">
    <property type="entry name" value="Peptidase_M1_N"/>
    <property type="match status" value="1"/>
</dbReference>
<dbReference type="InterPro" id="IPR024571">
    <property type="entry name" value="ERAP1-like_C_dom"/>
</dbReference>
<evidence type="ECO:0000256" key="19">
    <source>
        <dbReference type="SAM" id="Phobius"/>
    </source>
</evidence>
<keyword evidence="5" id="KW-0336">GPI-anchor</keyword>
<feature type="site" description="Transition state stabilizer" evidence="17">
    <location>
        <position position="570"/>
    </location>
</feature>
<dbReference type="InterPro" id="IPR027268">
    <property type="entry name" value="Peptidase_M4/M1_CTD_sf"/>
</dbReference>
<dbReference type="FunFam" id="1.10.390.10:FF:000013">
    <property type="entry name" value="Aminopeptidase N"/>
    <property type="match status" value="1"/>
</dbReference>
<keyword evidence="14" id="KW-0449">Lipoprotein</keyword>
<dbReference type="FunFam" id="1.25.50.20:FF:000005">
    <property type="entry name" value="Aminopeptidase N-like protein"/>
    <property type="match status" value="1"/>
</dbReference>
<evidence type="ECO:0000256" key="14">
    <source>
        <dbReference type="ARBA" id="ARBA00023288"/>
    </source>
</evidence>
<dbReference type="GO" id="GO:0005737">
    <property type="term" value="C:cytoplasm"/>
    <property type="evidence" value="ECO:0007669"/>
    <property type="project" value="TreeGrafter"/>
</dbReference>
<keyword evidence="6" id="KW-0645">Protease</keyword>
<keyword evidence="24" id="KW-1185">Reference proteome</keyword>
<evidence type="ECO:0000256" key="1">
    <source>
        <dbReference type="ARBA" id="ARBA00004609"/>
    </source>
</evidence>
<feature type="region of interest" description="Disordered" evidence="18">
    <location>
        <begin position="199"/>
        <end position="232"/>
    </location>
</feature>
<dbReference type="Gene3D" id="2.60.40.1730">
    <property type="entry name" value="tricorn interacting facor f3 domain"/>
    <property type="match status" value="2"/>
</dbReference>
<evidence type="ECO:0000256" key="3">
    <source>
        <dbReference type="ARBA" id="ARBA00022438"/>
    </source>
</evidence>
<evidence type="ECO:0000256" key="6">
    <source>
        <dbReference type="ARBA" id="ARBA00022670"/>
    </source>
</evidence>
<dbReference type="CDD" id="cd09601">
    <property type="entry name" value="M1_APN-Q_like"/>
    <property type="match status" value="1"/>
</dbReference>
<dbReference type="InterPro" id="IPR014782">
    <property type="entry name" value="Peptidase_M1_dom"/>
</dbReference>
<dbReference type="EMBL" id="OU896718">
    <property type="protein sequence ID" value="CAG9815483.1"/>
    <property type="molecule type" value="Genomic_DNA"/>
</dbReference>
<accession>A0A9N9SDG6</accession>
<dbReference type="InterPro" id="IPR045357">
    <property type="entry name" value="Aminopeptidase_N-like_N"/>
</dbReference>
<evidence type="ECO:0000256" key="18">
    <source>
        <dbReference type="SAM" id="MobiDB-lite"/>
    </source>
</evidence>
<reference evidence="23" key="1">
    <citation type="submission" date="2022-01" db="EMBL/GenBank/DDBJ databases">
        <authorList>
            <person name="King R."/>
        </authorList>
    </citation>
    <scope>NUCLEOTIDE SEQUENCE</scope>
</reference>
<dbReference type="Gene3D" id="1.10.390.10">
    <property type="entry name" value="Neutral Protease Domain 2"/>
    <property type="match status" value="1"/>
</dbReference>
<dbReference type="InterPro" id="IPR001930">
    <property type="entry name" value="Peptidase_M1"/>
</dbReference>
<comment type="subcellular location">
    <subcellularLocation>
        <location evidence="1">Cell membrane</location>
        <topology evidence="1">Lipid-anchor</topology>
        <topology evidence="1">GPI-anchor</topology>
    </subcellularLocation>
</comment>
<dbReference type="InterPro" id="IPR042097">
    <property type="entry name" value="Aminopeptidase_N-like_N_sf"/>
</dbReference>
<proteinExistence type="inferred from homology"/>
<evidence type="ECO:0000256" key="9">
    <source>
        <dbReference type="ARBA" id="ARBA00022801"/>
    </source>
</evidence>
<dbReference type="PANTHER" id="PTHR11533">
    <property type="entry name" value="PROTEASE M1 ZINC METALLOPROTEASE"/>
    <property type="match status" value="1"/>
</dbReference>
<evidence type="ECO:0000313" key="23">
    <source>
        <dbReference type="EMBL" id="CAG9815483.1"/>
    </source>
</evidence>
<evidence type="ECO:0000256" key="4">
    <source>
        <dbReference type="ARBA" id="ARBA00022475"/>
    </source>
</evidence>
<dbReference type="FunFam" id="2.60.40.1910:FF:000008">
    <property type="entry name" value="Aminopeptidase"/>
    <property type="match status" value="1"/>
</dbReference>
<keyword evidence="4" id="KW-1003">Cell membrane</keyword>
<dbReference type="GO" id="GO:0043171">
    <property type="term" value="P:peptide catabolic process"/>
    <property type="evidence" value="ECO:0007669"/>
    <property type="project" value="TreeGrafter"/>
</dbReference>
<feature type="domain" description="Peptidase M1 membrane alanine aminopeptidase" evidence="20">
    <location>
        <begin position="412"/>
        <end position="637"/>
    </location>
</feature>
<evidence type="ECO:0000259" key="21">
    <source>
        <dbReference type="Pfam" id="PF11838"/>
    </source>
</evidence>
<keyword evidence="11" id="KW-0482">Metalloprotease</keyword>
<dbReference type="SUPFAM" id="SSF63737">
    <property type="entry name" value="Leukotriene A4 hydrolase N-terminal domain"/>
    <property type="match status" value="1"/>
</dbReference>
<dbReference type="Gene3D" id="2.60.40.1910">
    <property type="match status" value="1"/>
</dbReference>
<evidence type="ECO:0000256" key="10">
    <source>
        <dbReference type="ARBA" id="ARBA00022833"/>
    </source>
</evidence>
<feature type="transmembrane region" description="Helical" evidence="19">
    <location>
        <begin position="35"/>
        <end position="56"/>
    </location>
</feature>
<evidence type="ECO:0000259" key="22">
    <source>
        <dbReference type="Pfam" id="PF17900"/>
    </source>
</evidence>
<dbReference type="InterPro" id="IPR034016">
    <property type="entry name" value="M1_APN-typ"/>
</dbReference>
<evidence type="ECO:0008006" key="25">
    <source>
        <dbReference type="Google" id="ProtNLM"/>
    </source>
</evidence>
<dbReference type="Pfam" id="PF01433">
    <property type="entry name" value="Peptidase_M1"/>
    <property type="match status" value="1"/>
</dbReference>
<feature type="domain" description="ERAP1-like C-terminal" evidence="21">
    <location>
        <begin position="714"/>
        <end position="1038"/>
    </location>
</feature>
<comment type="similarity">
    <text evidence="2">Belongs to the peptidase M1 family.</text>
</comment>
<keyword evidence="10 16" id="KW-0862">Zinc</keyword>
<evidence type="ECO:0000256" key="7">
    <source>
        <dbReference type="ARBA" id="ARBA00022723"/>
    </source>
</evidence>
<evidence type="ECO:0000256" key="17">
    <source>
        <dbReference type="PIRSR" id="PIRSR634016-4"/>
    </source>
</evidence>
<keyword evidence="13" id="KW-0325">Glycoprotein</keyword>
<dbReference type="GO" id="GO:0042277">
    <property type="term" value="F:peptide binding"/>
    <property type="evidence" value="ECO:0007669"/>
    <property type="project" value="TreeGrafter"/>
</dbReference>
<feature type="binding site" evidence="16">
    <location>
        <position position="484"/>
    </location>
    <ligand>
        <name>Zn(2+)</name>
        <dbReference type="ChEBI" id="CHEBI:29105"/>
        <note>catalytic</note>
    </ligand>
</feature>
<feature type="binding site" evidence="16">
    <location>
        <position position="507"/>
    </location>
    <ligand>
        <name>Zn(2+)</name>
        <dbReference type="ChEBI" id="CHEBI:29105"/>
        <note>catalytic</note>
    </ligand>
</feature>
<dbReference type="GO" id="GO:0008270">
    <property type="term" value="F:zinc ion binding"/>
    <property type="evidence" value="ECO:0007669"/>
    <property type="project" value="InterPro"/>
</dbReference>
<dbReference type="AlphaFoldDB" id="A0A9N9SDG6"/>
<feature type="binding site" evidence="16">
    <location>
        <position position="488"/>
    </location>
    <ligand>
        <name>Zn(2+)</name>
        <dbReference type="ChEBI" id="CHEBI:29105"/>
        <note>catalytic</note>
    </ligand>
</feature>
<dbReference type="PRINTS" id="PR00756">
    <property type="entry name" value="ALADIPTASE"/>
</dbReference>
<dbReference type="OrthoDB" id="510539at2759"/>
<comment type="cofactor">
    <cofactor evidence="16">
        <name>Zn(2+)</name>
        <dbReference type="ChEBI" id="CHEBI:29105"/>
    </cofactor>
    <text evidence="16">Binds 1 zinc ion per subunit.</text>
</comment>
<keyword evidence="9" id="KW-0378">Hydrolase</keyword>
<keyword evidence="7 16" id="KW-0479">Metal-binding</keyword>
<protein>
    <recommendedName>
        <fullName evidence="25">Aminopeptidase</fullName>
    </recommendedName>
</protein>
<evidence type="ECO:0000259" key="20">
    <source>
        <dbReference type="Pfam" id="PF01433"/>
    </source>
</evidence>
<dbReference type="GO" id="GO:0070006">
    <property type="term" value="F:metalloaminopeptidase activity"/>
    <property type="evidence" value="ECO:0007669"/>
    <property type="project" value="TreeGrafter"/>
</dbReference>
<evidence type="ECO:0000256" key="5">
    <source>
        <dbReference type="ARBA" id="ARBA00022622"/>
    </source>
</evidence>
<evidence type="ECO:0000256" key="11">
    <source>
        <dbReference type="ARBA" id="ARBA00023049"/>
    </source>
</evidence>
<reference evidence="23" key="2">
    <citation type="submission" date="2022-10" db="EMBL/GenBank/DDBJ databases">
        <authorList>
            <consortium name="ENA_rothamsted_submissions"/>
            <consortium name="culmorum"/>
            <person name="King R."/>
        </authorList>
    </citation>
    <scope>NUCLEOTIDE SEQUENCE</scope>
</reference>
<feature type="active site" description="Proton acceptor" evidence="15">
    <location>
        <position position="485"/>
    </location>
</feature>
<dbReference type="Pfam" id="PF11838">
    <property type="entry name" value="ERAP1_C"/>
    <property type="match status" value="1"/>
</dbReference>
<evidence type="ECO:0000256" key="2">
    <source>
        <dbReference type="ARBA" id="ARBA00010136"/>
    </source>
</evidence>
<dbReference type="Proteomes" id="UP001153737">
    <property type="component" value="Chromosome 12"/>
</dbReference>
<keyword evidence="8" id="KW-0732">Signal</keyword>
<gene>
    <name evidence="23" type="ORF">PHAECO_LOCUS3077</name>
</gene>
<keyword evidence="19" id="KW-1133">Transmembrane helix</keyword>
<dbReference type="InterPro" id="IPR050344">
    <property type="entry name" value="Peptidase_M1_aminopeptidases"/>
</dbReference>
<dbReference type="SUPFAM" id="SSF55486">
    <property type="entry name" value="Metalloproteases ('zincins'), catalytic domain"/>
    <property type="match status" value="1"/>
</dbReference>
<dbReference type="PANTHER" id="PTHR11533:SF294">
    <property type="entry name" value="THYROTROPIN-RELEASING HORMONE-DEGRADING ECTOENZYME"/>
    <property type="match status" value="1"/>
</dbReference>
<keyword evidence="3" id="KW-0031">Aminopeptidase</keyword>
<keyword evidence="19" id="KW-0812">Transmembrane</keyword>
<evidence type="ECO:0000256" key="8">
    <source>
        <dbReference type="ARBA" id="ARBA00022729"/>
    </source>
</evidence>
<sequence length="1060" mass="122211">MGHGGYHSNRAEFLSDEAILKYSRNGGCFVTTKKAIAFVVFALASLLVVILLMYFYGPNNIESEKIIKETNDIEKLINETINKEKTDEPLRLPKSLSPHYYKLWLHPILDEDSETNFTFTGRVLIDVNCTENTDTIVLHWDDLNITDSDIEVYTMKQVELSSDSLKLDQNAGLHNISQRDVPSDQNDTIANTLKTTSESAPTFFDDADNTTSTDETATEESPSETPQIRESSTEKIVIETKRATLGINSIIRDDKNTKLKLKMAEFLQSGRQYFIDIKFSGQILQNLIGLYKTSYKDMFGNRKWLATTHFQPVYARRVFPCFDEPNFKAQFEIIVARRTNLTVLSNMPLRESEPMNGTADWVWDHFETTPPMSTYIVAFTIGDLKSVSSNSSAAGPLIQVWAPESDLPQAEYALQVAQEVLPFMEEYFDVKYPLPKLDMVAVPNFGKAAMENWGIISFRKSSILFDPNSRSIKTRSFILATIAHEIAHQWFGNLVTMEWWSDLWLYEGFGTFMAEVAITSLRPKWHAYSSVKIRDTYNTLYFDSLKSTRSIQSEVTNNAQIEQIFDSIIYQKGSSILKMLNSTVSQEVFRKGLTHFLKKYAYQATKQDDLWSLYTVRAQNASIIPNTLTVGALMNSWSTQSGYPYVTISRNYTSGSAVLNQTKMTEDTNVTSETLWYIPITYTTKDDSDTVKGIWLENIREKTLDLSGIANDSWVLLNIDETGFYRVNYDRRNWNLLVYQLRRSPGAIPVANRGQLIDDAFQLAEASIINYTIAFDLVKYLYITEPNYIPWYSALRNMEELRVIISNYEYSGLYDNFLLRLVKPMFNELGTDEKVHDTQNEKLLRLHIVTTACKLRYGKCISWARNKYYEWMQQPDPDFINPIPVDYRYIAQCSAIKSGGPLEWDFLWNRTLSPHIAPIDLQTAYLSLGCSYDPWLINRYLEYSLVGNISLEYVPYVWQSISHSVGVRTGFQFLRLNWDRIFKAYEEVYLVFSTIFHDFVSQLSTEVDLEDLTTFYKLHKEDLNEIAPVLQGTVDRMKLRISWKTKHLDSVVEWLKRNNH</sequence>
<feature type="domain" description="Aminopeptidase N-like N-terminal" evidence="22">
    <location>
        <begin position="244"/>
        <end position="376"/>
    </location>
</feature>
<dbReference type="GO" id="GO:0005615">
    <property type="term" value="C:extracellular space"/>
    <property type="evidence" value="ECO:0007669"/>
    <property type="project" value="TreeGrafter"/>
</dbReference>
<dbReference type="GO" id="GO:0005886">
    <property type="term" value="C:plasma membrane"/>
    <property type="evidence" value="ECO:0007669"/>
    <property type="project" value="UniProtKB-SubCell"/>
</dbReference>
<dbReference type="Gene3D" id="1.25.50.20">
    <property type="match status" value="1"/>
</dbReference>
<evidence type="ECO:0000256" key="16">
    <source>
        <dbReference type="PIRSR" id="PIRSR634016-3"/>
    </source>
</evidence>
<dbReference type="GO" id="GO:0098552">
    <property type="term" value="C:side of membrane"/>
    <property type="evidence" value="ECO:0007669"/>
    <property type="project" value="UniProtKB-KW"/>
</dbReference>
<keyword evidence="12 19" id="KW-0472">Membrane</keyword>
<evidence type="ECO:0000313" key="24">
    <source>
        <dbReference type="Proteomes" id="UP001153737"/>
    </source>
</evidence>
<evidence type="ECO:0000256" key="13">
    <source>
        <dbReference type="ARBA" id="ARBA00023180"/>
    </source>
</evidence>